<evidence type="ECO:0000256" key="2">
    <source>
        <dbReference type="ARBA" id="ARBA00022448"/>
    </source>
</evidence>
<dbReference type="InterPro" id="IPR052031">
    <property type="entry name" value="Membrane_Transporter-Flippase"/>
</dbReference>
<evidence type="ECO:0000256" key="7">
    <source>
        <dbReference type="SAM" id="Phobius"/>
    </source>
</evidence>
<feature type="transmembrane region" description="Helical" evidence="7">
    <location>
        <begin position="148"/>
        <end position="168"/>
    </location>
</feature>
<protein>
    <submittedName>
        <fullName evidence="8">MATE efflux family protein</fullName>
    </submittedName>
</protein>
<reference evidence="8" key="1">
    <citation type="submission" date="2011-10" db="EMBL/GenBank/DDBJ databases">
        <title>The Genome Sequence of Oxalobacter formigenes HOxBLS.</title>
        <authorList>
            <consortium name="The Broad Institute Genome Sequencing Platform"/>
            <person name="Earl A."/>
            <person name="Ward D."/>
            <person name="Feldgarden M."/>
            <person name="Gevers D."/>
            <person name="Allison M.J."/>
            <person name="Humphrey S."/>
            <person name="Young S.K."/>
            <person name="Zeng Q."/>
            <person name="Gargeya S."/>
            <person name="Fitzgerald M."/>
            <person name="Haas B."/>
            <person name="Abouelleil A."/>
            <person name="Alvarado L."/>
            <person name="Arachchi H.M."/>
            <person name="Berlin A."/>
            <person name="Brown A."/>
            <person name="Chapman S.B."/>
            <person name="Chen Z."/>
            <person name="Dunbar C."/>
            <person name="Freedman E."/>
            <person name="Gearin G."/>
            <person name="Goldberg J."/>
            <person name="Griggs A."/>
            <person name="Gujja S."/>
            <person name="Heiman D."/>
            <person name="Howarth C."/>
            <person name="Larson L."/>
            <person name="Lui A."/>
            <person name="MacDonald P.J.P."/>
            <person name="Montmayeur A."/>
            <person name="Murphy C."/>
            <person name="Neiman D."/>
            <person name="Pearson M."/>
            <person name="Priest M."/>
            <person name="Roberts A."/>
            <person name="Saif S."/>
            <person name="Shea T."/>
            <person name="Shenoy N."/>
            <person name="Sisk P."/>
            <person name="Stolte C."/>
            <person name="Sykes S."/>
            <person name="Wortman J."/>
            <person name="Nusbaum C."/>
            <person name="Birren B."/>
        </authorList>
    </citation>
    <scope>NUCLEOTIDE SEQUENCE [LARGE SCALE GENOMIC DNA]</scope>
    <source>
        <strain evidence="8">HOxBLS</strain>
    </source>
</reference>
<dbReference type="Pfam" id="PF01554">
    <property type="entry name" value="MatE"/>
    <property type="match status" value="2"/>
</dbReference>
<evidence type="ECO:0000256" key="1">
    <source>
        <dbReference type="ARBA" id="ARBA00004429"/>
    </source>
</evidence>
<feature type="transmembrane region" description="Helical" evidence="7">
    <location>
        <begin position="107"/>
        <end position="128"/>
    </location>
</feature>
<dbReference type="GO" id="GO:0015297">
    <property type="term" value="F:antiporter activity"/>
    <property type="evidence" value="ECO:0007669"/>
    <property type="project" value="InterPro"/>
</dbReference>
<evidence type="ECO:0000313" key="9">
    <source>
        <dbReference type="Proteomes" id="UP000003973"/>
    </source>
</evidence>
<evidence type="ECO:0000256" key="4">
    <source>
        <dbReference type="ARBA" id="ARBA00022692"/>
    </source>
</evidence>
<feature type="transmembrane region" description="Helical" evidence="7">
    <location>
        <begin position="180"/>
        <end position="199"/>
    </location>
</feature>
<sequence>MTETTTQTDPSRKKGGHLNPLEGSLFDKILFFALPLALSSVLQQLCNSIDVAVVGKFSSSEALAAVGANGPVIGLMINLFIGISIGANVLIANYIGQKNRQGIRDAISTVGVLSIVCGLAILIAGMLIARPVLILLDTPENILDMAVLYLRIFFLGMPFMIFYNFGSAILRSMGDTKRPLYCLIVSGIVNTVLNLILVIGFDMSVAGVAIATAVSFVVSAAMILFILRREADPYRMHLKHARIHRPELARILRIGVPAGVQGVVFSVANLFIQAAINRFGSDAVAGSAIALNFEIYSYFVVLAFSNATVTFIGQNYGARQMERCRRVFRLTLGMSALALAVMGCLFVWQQAFFISLFTSDPVVAAFASERMELLLMLQFITATFEIPGSALRGLGRSTLPTILTVFGTCLLRLLWIYLVCPLYPSFSALLVVYPVSWVVTGILVWGAYLLVSRYLYADVRAAAI</sequence>
<keyword evidence="9" id="KW-1185">Reference proteome</keyword>
<dbReference type="RefSeq" id="WP_005876569.1">
    <property type="nucleotide sequence ID" value="NZ_CABMNL010000001.1"/>
</dbReference>
<feature type="transmembrane region" description="Helical" evidence="7">
    <location>
        <begin position="373"/>
        <end position="391"/>
    </location>
</feature>
<dbReference type="PANTHER" id="PTHR43549:SF3">
    <property type="entry name" value="MULTIDRUG RESISTANCE PROTEIN YPNP-RELATED"/>
    <property type="match status" value="1"/>
</dbReference>
<dbReference type="NCBIfam" id="TIGR00797">
    <property type="entry name" value="matE"/>
    <property type="match status" value="1"/>
</dbReference>
<dbReference type="InterPro" id="IPR048279">
    <property type="entry name" value="MdtK-like"/>
</dbReference>
<keyword evidence="4 7" id="KW-0812">Transmembrane</keyword>
<dbReference type="InterPro" id="IPR002528">
    <property type="entry name" value="MATE_fam"/>
</dbReference>
<evidence type="ECO:0000256" key="6">
    <source>
        <dbReference type="ARBA" id="ARBA00023136"/>
    </source>
</evidence>
<name>C3X2S8_9BURK</name>
<dbReference type="EMBL" id="ACDP02000023">
    <property type="protein sequence ID" value="EEO27514.1"/>
    <property type="molecule type" value="Genomic_DNA"/>
</dbReference>
<dbReference type="PANTHER" id="PTHR43549">
    <property type="entry name" value="MULTIDRUG RESISTANCE PROTEIN YPNP-RELATED"/>
    <property type="match status" value="1"/>
</dbReference>
<accession>C3X2S8</accession>
<dbReference type="CDD" id="cd13138">
    <property type="entry name" value="MATE_yoeA_like"/>
    <property type="match status" value="1"/>
</dbReference>
<keyword evidence="2" id="KW-0813">Transport</keyword>
<dbReference type="GO" id="GO:0005886">
    <property type="term" value="C:plasma membrane"/>
    <property type="evidence" value="ECO:0007669"/>
    <property type="project" value="UniProtKB-SubCell"/>
</dbReference>
<keyword evidence="6 7" id="KW-0472">Membrane</keyword>
<comment type="subcellular location">
    <subcellularLocation>
        <location evidence="1">Cell inner membrane</location>
        <topology evidence="1">Multi-pass membrane protein</topology>
    </subcellularLocation>
</comment>
<evidence type="ECO:0000256" key="3">
    <source>
        <dbReference type="ARBA" id="ARBA00022475"/>
    </source>
</evidence>
<dbReference type="AlphaFoldDB" id="C3X2S8"/>
<dbReference type="Proteomes" id="UP000003973">
    <property type="component" value="Unassembled WGS sequence"/>
</dbReference>
<dbReference type="GO" id="GO:0042910">
    <property type="term" value="F:xenobiotic transmembrane transporter activity"/>
    <property type="evidence" value="ECO:0007669"/>
    <property type="project" value="InterPro"/>
</dbReference>
<dbReference type="eggNOG" id="COG0534">
    <property type="taxonomic scope" value="Bacteria"/>
</dbReference>
<feature type="transmembrane region" description="Helical" evidence="7">
    <location>
        <begin position="330"/>
        <end position="353"/>
    </location>
</feature>
<proteinExistence type="predicted"/>
<feature type="transmembrane region" description="Helical" evidence="7">
    <location>
        <begin position="296"/>
        <end position="318"/>
    </location>
</feature>
<dbReference type="HOGENOM" id="CLU_012893_5_0_4"/>
<evidence type="ECO:0000256" key="5">
    <source>
        <dbReference type="ARBA" id="ARBA00022989"/>
    </source>
</evidence>
<organism evidence="8 9">
    <name type="scientific">Oxalobacter paraformigenes</name>
    <dbReference type="NCBI Taxonomy" id="556268"/>
    <lineage>
        <taxon>Bacteria</taxon>
        <taxon>Pseudomonadati</taxon>
        <taxon>Pseudomonadota</taxon>
        <taxon>Betaproteobacteria</taxon>
        <taxon>Burkholderiales</taxon>
        <taxon>Oxalobacteraceae</taxon>
        <taxon>Oxalobacter</taxon>
    </lineage>
</organism>
<feature type="transmembrane region" description="Helical" evidence="7">
    <location>
        <begin position="248"/>
        <end position="276"/>
    </location>
</feature>
<dbReference type="PIRSF" id="PIRSF006603">
    <property type="entry name" value="DinF"/>
    <property type="match status" value="1"/>
</dbReference>
<feature type="transmembrane region" description="Helical" evidence="7">
    <location>
        <begin position="205"/>
        <end position="227"/>
    </location>
</feature>
<keyword evidence="3" id="KW-1003">Cell membrane</keyword>
<feature type="transmembrane region" description="Helical" evidence="7">
    <location>
        <begin position="430"/>
        <end position="451"/>
    </location>
</feature>
<evidence type="ECO:0000313" key="8">
    <source>
        <dbReference type="EMBL" id="EEO27514.1"/>
    </source>
</evidence>
<keyword evidence="5 7" id="KW-1133">Transmembrane helix</keyword>
<comment type="caution">
    <text evidence="8">The sequence shown here is derived from an EMBL/GenBank/DDBJ whole genome shotgun (WGS) entry which is preliminary data.</text>
</comment>
<gene>
    <name evidence="8" type="ORF">OFAG_00667</name>
</gene>
<feature type="transmembrane region" description="Helical" evidence="7">
    <location>
        <begin position="398"/>
        <end position="418"/>
    </location>
</feature>
<feature type="transmembrane region" description="Helical" evidence="7">
    <location>
        <begin position="72"/>
        <end position="95"/>
    </location>
</feature>